<dbReference type="AlphaFoldDB" id="A0A4R5M9N7"/>
<feature type="domain" description="Acyl-CoA dehydrogenase/oxidase N-terminal" evidence="7">
    <location>
        <begin position="5"/>
        <end position="115"/>
    </location>
</feature>
<proteinExistence type="inferred from homology"/>
<dbReference type="PROSITE" id="PS00073">
    <property type="entry name" value="ACYL_COA_DH_2"/>
    <property type="match status" value="1"/>
</dbReference>
<dbReference type="Pfam" id="PF02771">
    <property type="entry name" value="Acyl-CoA_dh_N"/>
    <property type="match status" value="1"/>
</dbReference>
<protein>
    <submittedName>
        <fullName evidence="8">Acyl-CoA dehydrogenase</fullName>
    </submittedName>
</protein>
<evidence type="ECO:0000256" key="4">
    <source>
        <dbReference type="ARBA" id="ARBA00022827"/>
    </source>
</evidence>
<gene>
    <name evidence="8" type="ORF">EYW47_15630</name>
</gene>
<dbReference type="InterPro" id="IPR037069">
    <property type="entry name" value="AcylCoA_DH/ox_N_sf"/>
</dbReference>
<dbReference type="InterPro" id="IPR009075">
    <property type="entry name" value="AcylCo_DH/oxidase_C"/>
</dbReference>
<feature type="domain" description="Acyl-CoA dehydrogenase/oxidase C-terminal" evidence="5">
    <location>
        <begin position="231"/>
        <end position="365"/>
    </location>
</feature>
<dbReference type="Pfam" id="PF02770">
    <property type="entry name" value="Acyl-CoA_dh_M"/>
    <property type="match status" value="1"/>
</dbReference>
<dbReference type="InterPro" id="IPR006089">
    <property type="entry name" value="Acyl-CoA_DH_CS"/>
</dbReference>
<evidence type="ECO:0000256" key="2">
    <source>
        <dbReference type="ARBA" id="ARBA00009347"/>
    </source>
</evidence>
<evidence type="ECO:0000259" key="5">
    <source>
        <dbReference type="Pfam" id="PF00441"/>
    </source>
</evidence>
<evidence type="ECO:0000313" key="8">
    <source>
        <dbReference type="EMBL" id="TDG23349.1"/>
    </source>
</evidence>
<dbReference type="Gene3D" id="1.10.540.10">
    <property type="entry name" value="Acyl-CoA dehydrogenase/oxidase, N-terminal domain"/>
    <property type="match status" value="1"/>
</dbReference>
<reference evidence="8 9" key="1">
    <citation type="submission" date="2019-03" db="EMBL/GenBank/DDBJ databases">
        <title>Paraburkholderia sp. 4M-K11, isolated from subtropical forest soil.</title>
        <authorList>
            <person name="Gao Z.-H."/>
            <person name="Qiu L.-H."/>
        </authorList>
    </citation>
    <scope>NUCLEOTIDE SEQUENCE [LARGE SCALE GENOMIC DNA]</scope>
    <source>
        <strain evidence="8 9">4M-K11</strain>
    </source>
</reference>
<dbReference type="FunFam" id="1.20.140.10:FF:000012">
    <property type="entry name" value="Acyl-CoA dehydrogenase fadE12"/>
    <property type="match status" value="1"/>
</dbReference>
<evidence type="ECO:0000313" key="9">
    <source>
        <dbReference type="Proteomes" id="UP000295722"/>
    </source>
</evidence>
<evidence type="ECO:0000259" key="6">
    <source>
        <dbReference type="Pfam" id="PF02770"/>
    </source>
</evidence>
<name>A0A4R5M9N7_9BURK</name>
<dbReference type="SUPFAM" id="SSF47203">
    <property type="entry name" value="Acyl-CoA dehydrogenase C-terminal domain-like"/>
    <property type="match status" value="1"/>
</dbReference>
<dbReference type="FunFam" id="1.10.540.10:FF:000013">
    <property type="entry name" value="Acyl-CoA dehydrogenase"/>
    <property type="match status" value="1"/>
</dbReference>
<dbReference type="OrthoDB" id="9769473at2"/>
<dbReference type="Pfam" id="PF00441">
    <property type="entry name" value="Acyl-CoA_dh_1"/>
    <property type="match status" value="1"/>
</dbReference>
<dbReference type="InterPro" id="IPR046373">
    <property type="entry name" value="Acyl-CoA_Oxase/DH_mid-dom_sf"/>
</dbReference>
<dbReference type="Gene3D" id="1.20.140.10">
    <property type="entry name" value="Butyryl-CoA Dehydrogenase, subunit A, domain 3"/>
    <property type="match status" value="1"/>
</dbReference>
<dbReference type="InterPro" id="IPR036250">
    <property type="entry name" value="AcylCo_DH-like_C"/>
</dbReference>
<dbReference type="InterPro" id="IPR013786">
    <property type="entry name" value="AcylCoA_DH/ox_N"/>
</dbReference>
<evidence type="ECO:0000259" key="7">
    <source>
        <dbReference type="Pfam" id="PF02771"/>
    </source>
</evidence>
<keyword evidence="9" id="KW-1185">Reference proteome</keyword>
<evidence type="ECO:0000256" key="1">
    <source>
        <dbReference type="ARBA" id="ARBA00001974"/>
    </source>
</evidence>
<dbReference type="PANTHER" id="PTHR43884">
    <property type="entry name" value="ACYL-COA DEHYDROGENASE"/>
    <property type="match status" value="1"/>
</dbReference>
<feature type="domain" description="Acyl-CoA oxidase/dehydrogenase middle" evidence="6">
    <location>
        <begin position="120"/>
        <end position="218"/>
    </location>
</feature>
<dbReference type="GO" id="GO:0050660">
    <property type="term" value="F:flavin adenine dinucleotide binding"/>
    <property type="evidence" value="ECO:0007669"/>
    <property type="project" value="InterPro"/>
</dbReference>
<dbReference type="PANTHER" id="PTHR43884:SF12">
    <property type="entry name" value="ISOVALERYL-COA DEHYDROGENASE, MITOCHONDRIAL-RELATED"/>
    <property type="match status" value="1"/>
</dbReference>
<dbReference type="SUPFAM" id="SSF56645">
    <property type="entry name" value="Acyl-CoA dehydrogenase NM domain-like"/>
    <property type="match status" value="1"/>
</dbReference>
<dbReference type="EMBL" id="SMRP01000006">
    <property type="protein sequence ID" value="TDG23349.1"/>
    <property type="molecule type" value="Genomic_DNA"/>
</dbReference>
<sequence length="386" mass="42946">MNDATDQYQDIREAVRDLCSQFPAEYFRKVDEERGYPEAFVDALTKAGWLAALIPQEYGGSGLGLTEASVIMEEINRSGGNSGACHGQMYNMGTLLRHGSAEQKLKYLPKIASGELRLQSMGVTEPTTGTDTTKIKTTAVRKGDRYVINGQKVWISRVQHSDLMILLARTTPLSDVKKKSEGMSIFMVDLHEAIGHGLTVQPILNMVNHETNELFFDNLEIPAENLIGEEGKGFKYILDGLNAERTLIAAECIGDGYWFVDKVSQYVKDRQVFGRPIGQNQGVQFPIARAFINVEAANLMRFEAARRFETHEPCGAQANMAKLLAADASWEAANACLQFHGGFGFACEYDVERKFRETRLYQVAPISTNLILSYVAEHILGLPRSF</sequence>
<comment type="caution">
    <text evidence="8">The sequence shown here is derived from an EMBL/GenBank/DDBJ whole genome shotgun (WGS) entry which is preliminary data.</text>
</comment>
<organism evidence="8 9">
    <name type="scientific">Paraburkholderia silviterrae</name>
    <dbReference type="NCBI Taxonomy" id="2528715"/>
    <lineage>
        <taxon>Bacteria</taxon>
        <taxon>Pseudomonadati</taxon>
        <taxon>Pseudomonadota</taxon>
        <taxon>Betaproteobacteria</taxon>
        <taxon>Burkholderiales</taxon>
        <taxon>Burkholderiaceae</taxon>
        <taxon>Paraburkholderia</taxon>
    </lineage>
</organism>
<comment type="cofactor">
    <cofactor evidence="1">
        <name>FAD</name>
        <dbReference type="ChEBI" id="CHEBI:57692"/>
    </cofactor>
</comment>
<comment type="similarity">
    <text evidence="2">Belongs to the acyl-CoA dehydrogenase family.</text>
</comment>
<accession>A0A4R5M9N7</accession>
<dbReference type="InterPro" id="IPR009100">
    <property type="entry name" value="AcylCoA_DH/oxidase_NM_dom_sf"/>
</dbReference>
<dbReference type="Gene3D" id="2.40.110.10">
    <property type="entry name" value="Butyryl-CoA Dehydrogenase, subunit A, domain 2"/>
    <property type="match status" value="1"/>
</dbReference>
<dbReference type="FunFam" id="2.40.110.10:FF:000014">
    <property type="entry name" value="Probable acyl-CoA dehydrogenase"/>
    <property type="match status" value="1"/>
</dbReference>
<dbReference type="InterPro" id="IPR006091">
    <property type="entry name" value="Acyl-CoA_Oxase/DH_mid-dom"/>
</dbReference>
<dbReference type="GO" id="GO:0003995">
    <property type="term" value="F:acyl-CoA dehydrogenase activity"/>
    <property type="evidence" value="ECO:0007669"/>
    <property type="project" value="InterPro"/>
</dbReference>
<dbReference type="RefSeq" id="WP_133195719.1">
    <property type="nucleotide sequence ID" value="NZ_JBHUCW010000009.1"/>
</dbReference>
<evidence type="ECO:0000256" key="3">
    <source>
        <dbReference type="ARBA" id="ARBA00022630"/>
    </source>
</evidence>
<keyword evidence="3" id="KW-0285">Flavoprotein</keyword>
<dbReference type="PIRSF" id="PIRSF016578">
    <property type="entry name" value="HsaA"/>
    <property type="match status" value="1"/>
</dbReference>
<dbReference type="Proteomes" id="UP000295722">
    <property type="component" value="Unassembled WGS sequence"/>
</dbReference>
<keyword evidence="4" id="KW-0274">FAD</keyword>